<name>A0A392RBB2_9FABA</name>
<feature type="non-terminal residue" evidence="2">
    <location>
        <position position="43"/>
    </location>
</feature>
<evidence type="ECO:0000313" key="2">
    <source>
        <dbReference type="EMBL" id="MCI33136.1"/>
    </source>
</evidence>
<protein>
    <submittedName>
        <fullName evidence="2">Uncharacterized protein</fullName>
    </submittedName>
</protein>
<feature type="compositionally biased region" description="Polar residues" evidence="1">
    <location>
        <begin position="1"/>
        <end position="17"/>
    </location>
</feature>
<dbReference type="Proteomes" id="UP000265520">
    <property type="component" value="Unassembled WGS sequence"/>
</dbReference>
<sequence>MDENVTVQPNGRQQWSSPEKRGQNGGAECETKQKRKTKEIWLK</sequence>
<organism evidence="2 3">
    <name type="scientific">Trifolium medium</name>
    <dbReference type="NCBI Taxonomy" id="97028"/>
    <lineage>
        <taxon>Eukaryota</taxon>
        <taxon>Viridiplantae</taxon>
        <taxon>Streptophyta</taxon>
        <taxon>Embryophyta</taxon>
        <taxon>Tracheophyta</taxon>
        <taxon>Spermatophyta</taxon>
        <taxon>Magnoliopsida</taxon>
        <taxon>eudicotyledons</taxon>
        <taxon>Gunneridae</taxon>
        <taxon>Pentapetalae</taxon>
        <taxon>rosids</taxon>
        <taxon>fabids</taxon>
        <taxon>Fabales</taxon>
        <taxon>Fabaceae</taxon>
        <taxon>Papilionoideae</taxon>
        <taxon>50 kb inversion clade</taxon>
        <taxon>NPAAA clade</taxon>
        <taxon>Hologalegina</taxon>
        <taxon>IRL clade</taxon>
        <taxon>Trifolieae</taxon>
        <taxon>Trifolium</taxon>
    </lineage>
</organism>
<evidence type="ECO:0000313" key="3">
    <source>
        <dbReference type="Proteomes" id="UP000265520"/>
    </source>
</evidence>
<dbReference type="AlphaFoldDB" id="A0A392RBB2"/>
<reference evidence="2 3" key="1">
    <citation type="journal article" date="2018" name="Front. Plant Sci.">
        <title>Red Clover (Trifolium pratense) and Zigzag Clover (T. medium) - A Picture of Genomic Similarities and Differences.</title>
        <authorList>
            <person name="Dluhosova J."/>
            <person name="Istvanek J."/>
            <person name="Nedelnik J."/>
            <person name="Repkova J."/>
        </authorList>
    </citation>
    <scope>NUCLEOTIDE SEQUENCE [LARGE SCALE GENOMIC DNA]</scope>
    <source>
        <strain evidence="3">cv. 10/8</strain>
        <tissue evidence="2">Leaf</tissue>
    </source>
</reference>
<feature type="region of interest" description="Disordered" evidence="1">
    <location>
        <begin position="1"/>
        <end position="43"/>
    </location>
</feature>
<dbReference type="EMBL" id="LXQA010201801">
    <property type="protein sequence ID" value="MCI33136.1"/>
    <property type="molecule type" value="Genomic_DNA"/>
</dbReference>
<evidence type="ECO:0000256" key="1">
    <source>
        <dbReference type="SAM" id="MobiDB-lite"/>
    </source>
</evidence>
<keyword evidence="3" id="KW-1185">Reference proteome</keyword>
<accession>A0A392RBB2</accession>
<proteinExistence type="predicted"/>
<comment type="caution">
    <text evidence="2">The sequence shown here is derived from an EMBL/GenBank/DDBJ whole genome shotgun (WGS) entry which is preliminary data.</text>
</comment>